<gene>
    <name evidence="18" type="ORF">SNE40_014978</name>
</gene>
<keyword evidence="13 14" id="KW-0131">Cell cycle</keyword>
<feature type="compositionally biased region" description="Polar residues" evidence="15">
    <location>
        <begin position="1418"/>
        <end position="1434"/>
    </location>
</feature>
<keyword evidence="7" id="KW-0963">Cytoplasm</keyword>
<evidence type="ECO:0000256" key="9">
    <source>
        <dbReference type="ARBA" id="ARBA00022618"/>
    </source>
</evidence>
<feature type="domain" description="Condensin complex subunit 1 N-terminal" evidence="17">
    <location>
        <begin position="73"/>
        <end position="235"/>
    </location>
</feature>
<evidence type="ECO:0000256" key="14">
    <source>
        <dbReference type="PIRNR" id="PIRNR017127"/>
    </source>
</evidence>
<dbReference type="Gene3D" id="1.25.10.10">
    <property type="entry name" value="Leucine-rich Repeat Variant"/>
    <property type="match status" value="2"/>
</dbReference>
<organism evidence="18 19">
    <name type="scientific">Patella caerulea</name>
    <name type="common">Rayed Mediterranean limpet</name>
    <dbReference type="NCBI Taxonomy" id="87958"/>
    <lineage>
        <taxon>Eukaryota</taxon>
        <taxon>Metazoa</taxon>
        <taxon>Spiralia</taxon>
        <taxon>Lophotrochozoa</taxon>
        <taxon>Mollusca</taxon>
        <taxon>Gastropoda</taxon>
        <taxon>Patellogastropoda</taxon>
        <taxon>Patelloidea</taxon>
        <taxon>Patellidae</taxon>
        <taxon>Patella</taxon>
    </lineage>
</organism>
<evidence type="ECO:0000256" key="2">
    <source>
        <dbReference type="ARBA" id="ARBA00004286"/>
    </source>
</evidence>
<evidence type="ECO:0000256" key="7">
    <source>
        <dbReference type="ARBA" id="ARBA00022490"/>
    </source>
</evidence>
<evidence type="ECO:0000256" key="5">
    <source>
        <dbReference type="ARBA" id="ARBA00016064"/>
    </source>
</evidence>
<feature type="region of interest" description="Disordered" evidence="15">
    <location>
        <begin position="1313"/>
        <end position="1434"/>
    </location>
</feature>
<dbReference type="GO" id="GO:0000779">
    <property type="term" value="C:condensed chromosome, centromeric region"/>
    <property type="evidence" value="ECO:0007669"/>
    <property type="project" value="TreeGrafter"/>
</dbReference>
<keyword evidence="6" id="KW-0158">Chromosome</keyword>
<evidence type="ECO:0000256" key="13">
    <source>
        <dbReference type="ARBA" id="ARBA00023306"/>
    </source>
</evidence>
<dbReference type="PIRSF" id="PIRSF017127">
    <property type="entry name" value="Condensin_D2"/>
    <property type="match status" value="1"/>
</dbReference>
<reference evidence="18 19" key="1">
    <citation type="submission" date="2024-01" db="EMBL/GenBank/DDBJ databases">
        <title>The genome of the rayed Mediterranean limpet Patella caerulea (Linnaeus, 1758).</title>
        <authorList>
            <person name="Anh-Thu Weber A."/>
            <person name="Halstead-Nussloch G."/>
        </authorList>
    </citation>
    <scope>NUCLEOTIDE SEQUENCE [LARGE SCALE GENOMIC DNA]</scope>
    <source>
        <strain evidence="18">AATW-2023a</strain>
        <tissue evidence="18">Whole specimen</tissue>
    </source>
</reference>
<dbReference type="GO" id="GO:0000796">
    <property type="term" value="C:condensin complex"/>
    <property type="evidence" value="ECO:0007669"/>
    <property type="project" value="TreeGrafter"/>
</dbReference>
<accession>A0AAN8JG00</accession>
<comment type="similarity">
    <text evidence="4 14">Belongs to the CND1 (condensin subunit 1) family.</text>
</comment>
<dbReference type="InterPro" id="IPR011989">
    <property type="entry name" value="ARM-like"/>
</dbReference>
<protein>
    <recommendedName>
        <fullName evidence="5 14">Condensin complex subunit 1</fullName>
    </recommendedName>
</protein>
<evidence type="ECO:0000259" key="17">
    <source>
        <dbReference type="Pfam" id="PF12922"/>
    </source>
</evidence>
<dbReference type="InterPro" id="IPR026971">
    <property type="entry name" value="CND1/NCAPD3"/>
</dbReference>
<dbReference type="GO" id="GO:0007076">
    <property type="term" value="P:mitotic chromosome condensation"/>
    <property type="evidence" value="ECO:0007669"/>
    <property type="project" value="InterPro"/>
</dbReference>
<feature type="compositionally biased region" description="Basic residues" evidence="15">
    <location>
        <begin position="1365"/>
        <end position="1374"/>
    </location>
</feature>
<proteinExistence type="inferred from homology"/>
<feature type="compositionally biased region" description="Acidic residues" evidence="15">
    <location>
        <begin position="1380"/>
        <end position="1390"/>
    </location>
</feature>
<keyword evidence="11 14" id="KW-0226">DNA condensation</keyword>
<evidence type="ECO:0000256" key="6">
    <source>
        <dbReference type="ARBA" id="ARBA00022454"/>
    </source>
</evidence>
<dbReference type="Pfam" id="PF12717">
    <property type="entry name" value="Cnd1"/>
    <property type="match status" value="1"/>
</dbReference>
<dbReference type="InterPro" id="IPR007673">
    <property type="entry name" value="Condensin_cplx_su1"/>
</dbReference>
<evidence type="ECO:0000256" key="1">
    <source>
        <dbReference type="ARBA" id="ARBA00004123"/>
    </source>
</evidence>
<dbReference type="GO" id="GO:0005737">
    <property type="term" value="C:cytoplasm"/>
    <property type="evidence" value="ECO:0007669"/>
    <property type="project" value="UniProtKB-SubCell"/>
</dbReference>
<dbReference type="InterPro" id="IPR032682">
    <property type="entry name" value="Cnd1_C"/>
</dbReference>
<keyword evidence="19" id="KW-1185">Reference proteome</keyword>
<evidence type="ECO:0000256" key="12">
    <source>
        <dbReference type="ARBA" id="ARBA00023242"/>
    </source>
</evidence>
<evidence type="ECO:0000313" key="18">
    <source>
        <dbReference type="EMBL" id="KAK6176737.1"/>
    </source>
</evidence>
<keyword evidence="12" id="KW-0539">Nucleus</keyword>
<dbReference type="Proteomes" id="UP001347796">
    <property type="component" value="Unassembled WGS sequence"/>
</dbReference>
<keyword evidence="8" id="KW-0597">Phosphoprotein</keyword>
<feature type="region of interest" description="Disordered" evidence="15">
    <location>
        <begin position="954"/>
        <end position="989"/>
    </location>
</feature>
<dbReference type="GO" id="GO:0010032">
    <property type="term" value="P:meiotic chromosome condensation"/>
    <property type="evidence" value="ECO:0007669"/>
    <property type="project" value="TreeGrafter"/>
</dbReference>
<feature type="compositionally biased region" description="Polar residues" evidence="15">
    <location>
        <begin position="970"/>
        <end position="979"/>
    </location>
</feature>
<feature type="domain" description="Condensin complex subunit 1 C-terminal" evidence="16">
    <location>
        <begin position="1084"/>
        <end position="1244"/>
    </location>
</feature>
<evidence type="ECO:0000256" key="4">
    <source>
        <dbReference type="ARBA" id="ARBA00009606"/>
    </source>
</evidence>
<keyword evidence="10 14" id="KW-0498">Mitosis</keyword>
<dbReference type="EMBL" id="JAZGQO010000010">
    <property type="protein sequence ID" value="KAK6176737.1"/>
    <property type="molecule type" value="Genomic_DNA"/>
</dbReference>
<keyword evidence="9 14" id="KW-0132">Cell division</keyword>
<dbReference type="SUPFAM" id="SSF48371">
    <property type="entry name" value="ARM repeat"/>
    <property type="match status" value="1"/>
</dbReference>
<dbReference type="FunFam" id="1.25.10.10:FF:000695">
    <property type="entry name" value="Condensin complex subunit 1"/>
    <property type="match status" value="1"/>
</dbReference>
<dbReference type="PANTHER" id="PTHR14222">
    <property type="entry name" value="CONDENSIN"/>
    <property type="match status" value="1"/>
</dbReference>
<evidence type="ECO:0000256" key="11">
    <source>
        <dbReference type="ARBA" id="ARBA00023067"/>
    </source>
</evidence>
<name>A0AAN8JG00_PATCE</name>
<evidence type="ECO:0000256" key="15">
    <source>
        <dbReference type="SAM" id="MobiDB-lite"/>
    </source>
</evidence>
<sequence length="1434" mass="161813">MTFEFSIPMNHDGLLTKTNVNQYVVEEVLPLRLIPGAVQDFKFAVRSDQFAILTHFDTAFSVLCLQRDVDCSIKDEVWDLLIRVGQSVTNQVSNALEDPDLTHDDRLQNLNALKMTCYMICQFIDVFEAEDTKPVIQLNVGKGRGKQRKATISKSGRDWELEKRRGIQTLLNLLQRNLNRLWDPPVAEEEFINLVSNCCYRLLENPGIAKTKETRDVISNLLGVLVKKYNHGLGASLKIMQLLQHFEHLVVPLVQTLEIFVNQYQDKTIVSEMMREIGRMDTRDVVKDTGGTRVLAQFLVELAQQLPAIMLPSISVLVGHLDGESYTLRNGVLGVMGEMLIKVLSQEDLEDKLKPTRESFLDKLEDHIHDVNAFVRSRVLQIWLNIVNEKCLPLPRQENLVNLILGRLQDKSSSVRKYAIQLMIALMKKNPFASKLPVEELQASYEKEKEKLKDMTPEEPDINTIMVELEACWTAVEKKIRAELKDKESDDESDETNTEDEINVDQMLEDIYKELVEERYSSCYNMIKIAHTKWPQEVVFQYLGESEETEKDIEDDEEMNEEKGENKTTVLDGIINCLKDIYLVQKRAAVSTPDPASQQNTSLVNELTKQQVVVQYLKDSTTFANQIQQGVPIICQLLGSKTTSDVFEAIEFFVTGFEFGVAATMMGIRRMLVLIWSSEQTIKDAVVGAYKRLYLNPQAGGNQRSVALAIVKNLTALLHSASLGDITSFEALIQQFVNGDDIGQNVIQILWEKFIPKIPNTSIEDSRAALLLLSMIGGAKPEIIKSNIDVLVSEGLGKRAETDLLLAQITCRTLLKLAAGKKIKGVVAAEPYKFSENHEMFTRLSYLLVNAVTNTETRVWVPFGEQAINVIYKLSEQPDNISGEIIKKLAQEVGKACQIGQTPDESNIEGSQEKSASLSNVTLTRLLSISGHVALRQLVHLDNSVFGEMKRRRAIQEDKKEKEQNKTKSRASSVTSNMSKIKEEDTGEGIEDELGLAGAAAEDAEAEYIRKICETDVVTGENLLSALHQLIVVVCTNSTKYPDTELRTAATLALAKFTMVSSEFCDAHLQLLFTILEKSPNPAIRANTIIALGDLSFRFPNLIEPWTPHLYGRLRDESPQVRKNTLQVLTHLILNDMVKVKGQISELGTCIIDHDERIANLAKLFWLELSKKGNAVYNVMPDVISRLSDPDVGVDEDCFRTIMKYLFGFIQKDKQCESLVEKICHRYRATRVDRQWRDLSYCLSLLSYNEKSLRKLQENLQCFADKLVDDEVYSCFSSIINKSRSFVKPEAKVLIDELEEKFEKFHKKGLEDEEISQKASSASDAATKHKNKHRTPGRGTKTPGRRRGGKENKDDINSPIDGRKTRTKGRKPKPKVSFSSDEESDVELFDVDNKGSEDENIDEIFSSKPSSTRKSRNGRTSLGTRNSSRSIATE</sequence>
<comment type="subcellular location">
    <subcellularLocation>
        <location evidence="2">Chromosome</location>
    </subcellularLocation>
    <subcellularLocation>
        <location evidence="3">Cytoplasm</location>
    </subcellularLocation>
    <subcellularLocation>
        <location evidence="1">Nucleus</location>
    </subcellularLocation>
</comment>
<dbReference type="Pfam" id="PF12922">
    <property type="entry name" value="Cnd1_N"/>
    <property type="match status" value="1"/>
</dbReference>
<feature type="compositionally biased region" description="Basic and acidic residues" evidence="15">
    <location>
        <begin position="1349"/>
        <end position="1364"/>
    </location>
</feature>
<dbReference type="InterPro" id="IPR024324">
    <property type="entry name" value="Condensin_cplx_su1_N"/>
</dbReference>
<evidence type="ECO:0000259" key="16">
    <source>
        <dbReference type="Pfam" id="PF12717"/>
    </source>
</evidence>
<evidence type="ECO:0000256" key="3">
    <source>
        <dbReference type="ARBA" id="ARBA00004496"/>
    </source>
</evidence>
<evidence type="ECO:0000256" key="8">
    <source>
        <dbReference type="ARBA" id="ARBA00022553"/>
    </source>
</evidence>
<evidence type="ECO:0000256" key="10">
    <source>
        <dbReference type="ARBA" id="ARBA00022776"/>
    </source>
</evidence>
<dbReference type="PANTHER" id="PTHR14222:SF2">
    <property type="entry name" value="CONDENSIN COMPLEX SUBUNIT 1"/>
    <property type="match status" value="1"/>
</dbReference>
<dbReference type="GO" id="GO:0005634">
    <property type="term" value="C:nucleus"/>
    <property type="evidence" value="ECO:0007669"/>
    <property type="project" value="UniProtKB-SubCell"/>
</dbReference>
<dbReference type="GO" id="GO:0051301">
    <property type="term" value="P:cell division"/>
    <property type="evidence" value="ECO:0007669"/>
    <property type="project" value="UniProtKB-KW"/>
</dbReference>
<dbReference type="InterPro" id="IPR016024">
    <property type="entry name" value="ARM-type_fold"/>
</dbReference>
<comment type="function">
    <text evidence="14">Regulatory subunit of the condensin complex, a complex required for conversion of interphase chromatin into mitotic-like condense chromosomes. The condensin complex probably introduces positive supercoils into relaxed DNA in the presence of type I topoisomerases and converts nicked DNA into positive knotted forms in the presence of type II topoisomerases.</text>
</comment>
<comment type="caution">
    <text evidence="18">The sequence shown here is derived from an EMBL/GenBank/DDBJ whole genome shotgun (WGS) entry which is preliminary data.</text>
</comment>
<dbReference type="GO" id="GO:0042393">
    <property type="term" value="F:histone binding"/>
    <property type="evidence" value="ECO:0007669"/>
    <property type="project" value="TreeGrafter"/>
</dbReference>
<evidence type="ECO:0000313" key="19">
    <source>
        <dbReference type="Proteomes" id="UP001347796"/>
    </source>
</evidence>
<feature type="compositionally biased region" description="Basic and acidic residues" evidence="15">
    <location>
        <begin position="954"/>
        <end position="966"/>
    </location>
</feature>